<dbReference type="Proteomes" id="UP000245250">
    <property type="component" value="Chromosome"/>
</dbReference>
<sequence length="207" mass="23568">MMNFVKRKWNKVYSVFFKKSKTKYYDEKKSLGIIIGSNSFIEKPKTLEGARYIQIKENSSIGHSSWLGAFDKYLNQSFEPKIIISNNVRIGNYACITAIDEIFIDDGCLLSEYVYISDHYHGFDPTLNTSPNNQPLFSKGKVKIGENTFIGYRVTILSGVELGKNCVVGSHSVVTKSFPDYSMIAGVPAKLIKTYNFEKQCWQNENH</sequence>
<organism evidence="1 2">
    <name type="scientific">Flavobacterium crocinum</name>
    <dbReference type="NCBI Taxonomy" id="2183896"/>
    <lineage>
        <taxon>Bacteria</taxon>
        <taxon>Pseudomonadati</taxon>
        <taxon>Bacteroidota</taxon>
        <taxon>Flavobacteriia</taxon>
        <taxon>Flavobacteriales</taxon>
        <taxon>Flavobacteriaceae</taxon>
        <taxon>Flavobacterium</taxon>
    </lineage>
</organism>
<dbReference type="CDD" id="cd04647">
    <property type="entry name" value="LbH_MAT_like"/>
    <property type="match status" value="1"/>
</dbReference>
<dbReference type="AlphaFoldDB" id="A0A2S1YG32"/>
<keyword evidence="2" id="KW-1185">Reference proteome</keyword>
<dbReference type="InterPro" id="IPR051159">
    <property type="entry name" value="Hexapeptide_acetyltransf"/>
</dbReference>
<dbReference type="SUPFAM" id="SSF51161">
    <property type="entry name" value="Trimeric LpxA-like enzymes"/>
    <property type="match status" value="1"/>
</dbReference>
<dbReference type="OrthoDB" id="9801697at2"/>
<dbReference type="PANTHER" id="PTHR23416:SF78">
    <property type="entry name" value="LIPOPOLYSACCHARIDE BIOSYNTHESIS O-ACETYL TRANSFERASE WBBJ-RELATED"/>
    <property type="match status" value="1"/>
</dbReference>
<dbReference type="GO" id="GO:0016746">
    <property type="term" value="F:acyltransferase activity"/>
    <property type="evidence" value="ECO:0007669"/>
    <property type="project" value="UniProtKB-KW"/>
</dbReference>
<name>A0A2S1YG32_9FLAO</name>
<evidence type="ECO:0000313" key="2">
    <source>
        <dbReference type="Proteomes" id="UP000245250"/>
    </source>
</evidence>
<dbReference type="PANTHER" id="PTHR23416">
    <property type="entry name" value="SIALIC ACID SYNTHASE-RELATED"/>
    <property type="match status" value="1"/>
</dbReference>
<protein>
    <submittedName>
        <fullName evidence="1">Acyltransferase</fullName>
    </submittedName>
</protein>
<dbReference type="InterPro" id="IPR011004">
    <property type="entry name" value="Trimer_LpxA-like_sf"/>
</dbReference>
<keyword evidence="1" id="KW-0012">Acyltransferase</keyword>
<dbReference type="Pfam" id="PF00132">
    <property type="entry name" value="Hexapep"/>
    <property type="match status" value="1"/>
</dbReference>
<dbReference type="RefSeq" id="WP_109190610.1">
    <property type="nucleotide sequence ID" value="NZ_CP029255.1"/>
</dbReference>
<evidence type="ECO:0000313" key="1">
    <source>
        <dbReference type="EMBL" id="AWK02996.1"/>
    </source>
</evidence>
<gene>
    <name evidence="1" type="ORF">HYN56_01695</name>
</gene>
<dbReference type="KEGG" id="fcr:HYN56_01695"/>
<dbReference type="InterPro" id="IPR001451">
    <property type="entry name" value="Hexapep"/>
</dbReference>
<keyword evidence="1" id="KW-0808">Transferase</keyword>
<reference evidence="1 2" key="1">
    <citation type="submission" date="2018-05" db="EMBL/GenBank/DDBJ databases">
        <title>Genome sequencing of Flavobacterium sp. HYN0056.</title>
        <authorList>
            <person name="Yi H."/>
            <person name="Baek C."/>
        </authorList>
    </citation>
    <scope>NUCLEOTIDE SEQUENCE [LARGE SCALE GENOMIC DNA]</scope>
    <source>
        <strain evidence="1 2">HYN0056</strain>
    </source>
</reference>
<dbReference type="EMBL" id="CP029255">
    <property type="protein sequence ID" value="AWK02996.1"/>
    <property type="molecule type" value="Genomic_DNA"/>
</dbReference>
<accession>A0A2S1YG32</accession>
<dbReference type="Gene3D" id="2.160.10.10">
    <property type="entry name" value="Hexapeptide repeat proteins"/>
    <property type="match status" value="1"/>
</dbReference>
<proteinExistence type="predicted"/>